<protein>
    <recommendedName>
        <fullName evidence="13">Securin</fullName>
    </recommendedName>
</protein>
<dbReference type="GO" id="GO:0045143">
    <property type="term" value="P:homologous chromosome segregation"/>
    <property type="evidence" value="ECO:0000318"/>
    <property type="project" value="GO_Central"/>
</dbReference>
<comment type="subcellular location">
    <subcellularLocation>
        <location evidence="2">Cytoplasm</location>
    </subcellularLocation>
    <subcellularLocation>
        <location evidence="1">Nucleus</location>
    </subcellularLocation>
</comment>
<evidence type="ECO:0000256" key="3">
    <source>
        <dbReference type="ARBA" id="ARBA00009264"/>
    </source>
</evidence>
<dbReference type="STRING" id="13616.ENSMODP00000009870"/>
<dbReference type="GO" id="GO:0051301">
    <property type="term" value="P:cell division"/>
    <property type="evidence" value="ECO:0007669"/>
    <property type="project" value="UniProtKB-KW"/>
</dbReference>
<dbReference type="GeneTree" id="ENSGT00390000009693"/>
<keyword evidence="6" id="KW-0677">Repeat</keyword>
<evidence type="ECO:0000313" key="16">
    <source>
        <dbReference type="Proteomes" id="UP000002280"/>
    </source>
</evidence>
<dbReference type="FunCoup" id="F7G964">
    <property type="interactions" value="1121"/>
</dbReference>
<evidence type="ECO:0000256" key="14">
    <source>
        <dbReference type="SAM" id="MobiDB-lite"/>
    </source>
</evidence>
<keyword evidence="12" id="KW-0131">Cell cycle</keyword>
<sequence>MSGPEMNSWKSFKREEPLSRMATLIYVDKENGEPGSHVAPKERVKSIKALSGRTQISTPKAGKVFTSTPALSKSVRKALGPVNRTTEKENVVGKRKEPLKQKRQNFTAKKMTEKIPTGKPSVPFPNEPCPEIENFFPFNPLEFESFDVPEEHQLSNLPLAGVPLLMLEQEKSLERLVELPPSPVILPSMAWESDLLESTSSLLSAVDDIDLPPVCYERPV</sequence>
<dbReference type="GO" id="GO:0005930">
    <property type="term" value="C:axoneme"/>
    <property type="evidence" value="ECO:0007669"/>
    <property type="project" value="Ensembl"/>
</dbReference>
<proteinExistence type="inferred from homology"/>
<evidence type="ECO:0000256" key="11">
    <source>
        <dbReference type="ARBA" id="ARBA00023242"/>
    </source>
</evidence>
<dbReference type="PANTHER" id="PTHR10418">
    <property type="entry name" value="SECURIN-3"/>
    <property type="match status" value="1"/>
</dbReference>
<evidence type="ECO:0000256" key="2">
    <source>
        <dbReference type="ARBA" id="ARBA00004496"/>
    </source>
</evidence>
<name>F7G964_MONDO</name>
<dbReference type="Pfam" id="PF04856">
    <property type="entry name" value="Securin"/>
    <property type="match status" value="1"/>
</dbReference>
<dbReference type="GO" id="GO:0007224">
    <property type="term" value="P:smoothened signaling pathway"/>
    <property type="evidence" value="ECO:0007669"/>
    <property type="project" value="Ensembl"/>
</dbReference>
<feature type="region of interest" description="Disordered" evidence="14">
    <location>
        <begin position="79"/>
        <end position="105"/>
    </location>
</feature>
<dbReference type="Ensembl" id="ENSMODT00000010062.3">
    <property type="protein sequence ID" value="ENSMODP00000009870.2"/>
    <property type="gene ID" value="ENSMODG00000007930.4"/>
</dbReference>
<dbReference type="InParanoid" id="F7G964"/>
<reference evidence="15" key="2">
    <citation type="submission" date="2025-08" db="UniProtKB">
        <authorList>
            <consortium name="Ensembl"/>
        </authorList>
    </citation>
    <scope>IDENTIFICATION</scope>
</reference>
<accession>F7G964</accession>
<dbReference type="eggNOG" id="ENOG502S2GG">
    <property type="taxonomic scope" value="Eukaryota"/>
</dbReference>
<dbReference type="AlphaFoldDB" id="F7G964"/>
<evidence type="ECO:0000256" key="4">
    <source>
        <dbReference type="ARBA" id="ARBA00022490"/>
    </source>
</evidence>
<dbReference type="PANTHER" id="PTHR10418:SF2">
    <property type="entry name" value="SECURIN"/>
    <property type="match status" value="1"/>
</dbReference>
<keyword evidence="8" id="KW-0159">Chromosome partition</keyword>
<dbReference type="InterPro" id="IPR006940">
    <property type="entry name" value="Securin_separation_inhibitor"/>
</dbReference>
<reference evidence="15 16" key="1">
    <citation type="journal article" date="2007" name="Nature">
        <title>Genome of the marsupial Monodelphis domestica reveals innovation in non-coding sequences.</title>
        <authorList>
            <person name="Mikkelsen T.S."/>
            <person name="Wakefield M.J."/>
            <person name="Aken B."/>
            <person name="Amemiya C.T."/>
            <person name="Chang J.L."/>
            <person name="Duke S."/>
            <person name="Garber M."/>
            <person name="Gentles A.J."/>
            <person name="Goodstadt L."/>
            <person name="Heger A."/>
            <person name="Jurka J."/>
            <person name="Kamal M."/>
            <person name="Mauceli E."/>
            <person name="Searle S.M."/>
            <person name="Sharpe T."/>
            <person name="Baker M.L."/>
            <person name="Batzer M.A."/>
            <person name="Benos P.V."/>
            <person name="Belov K."/>
            <person name="Clamp M."/>
            <person name="Cook A."/>
            <person name="Cuff J."/>
            <person name="Das R."/>
            <person name="Davidow L."/>
            <person name="Deakin J.E."/>
            <person name="Fazzari M.J."/>
            <person name="Glass J.L."/>
            <person name="Grabherr M."/>
            <person name="Greally J.M."/>
            <person name="Gu W."/>
            <person name="Hore T.A."/>
            <person name="Huttley G.A."/>
            <person name="Kleber M."/>
            <person name="Jirtle R.L."/>
            <person name="Koina E."/>
            <person name="Lee J.T."/>
            <person name="Mahony S."/>
            <person name="Marra M.A."/>
            <person name="Miller R.D."/>
            <person name="Nicholls R.D."/>
            <person name="Oda M."/>
            <person name="Papenfuss A.T."/>
            <person name="Parra Z.E."/>
            <person name="Pollock D.D."/>
            <person name="Ray D.A."/>
            <person name="Schein J.E."/>
            <person name="Speed T.P."/>
            <person name="Thompson K."/>
            <person name="VandeBerg J.L."/>
            <person name="Wade C.M."/>
            <person name="Walker J.A."/>
            <person name="Waters P.D."/>
            <person name="Webber C."/>
            <person name="Weidman J.R."/>
            <person name="Xie X."/>
            <person name="Zody M.C."/>
            <person name="Baldwin J."/>
            <person name="Abdouelleil A."/>
            <person name="Abdulkadir J."/>
            <person name="Abebe A."/>
            <person name="Abera B."/>
            <person name="Abreu J."/>
            <person name="Acer S.C."/>
            <person name="Aftuck L."/>
            <person name="Alexander A."/>
            <person name="An P."/>
            <person name="Anderson E."/>
            <person name="Anderson S."/>
            <person name="Arachi H."/>
            <person name="Azer M."/>
            <person name="Bachantsang P."/>
            <person name="Barry A."/>
            <person name="Bayul T."/>
            <person name="Berlin A."/>
            <person name="Bessette D."/>
            <person name="Bloom T."/>
            <person name="Bloom T."/>
            <person name="Boguslavskiy L."/>
            <person name="Bonnet C."/>
            <person name="Boukhgalter B."/>
            <person name="Bourzgui I."/>
            <person name="Brown A."/>
            <person name="Cahill P."/>
            <person name="Channer S."/>
            <person name="Cheshatsang Y."/>
            <person name="Chuda L."/>
            <person name="Citroen M."/>
            <person name="Collymore A."/>
            <person name="Cooke P."/>
            <person name="Costello M."/>
            <person name="D'Aco K."/>
            <person name="Daza R."/>
            <person name="De Haan G."/>
            <person name="DeGray S."/>
            <person name="DeMaso C."/>
            <person name="Dhargay N."/>
            <person name="Dooley K."/>
            <person name="Dooley E."/>
            <person name="Doricent M."/>
            <person name="Dorje P."/>
            <person name="Dorjee K."/>
            <person name="Dupes A."/>
            <person name="Elong R."/>
            <person name="Falk J."/>
            <person name="Farina A."/>
            <person name="Faro S."/>
            <person name="Ferguson D."/>
            <person name="Fisher S."/>
            <person name="Foley C.D."/>
            <person name="Franke A."/>
            <person name="Friedrich D."/>
            <person name="Gadbois L."/>
            <person name="Gearin G."/>
            <person name="Gearin C.R."/>
            <person name="Giannoukos G."/>
            <person name="Goode T."/>
            <person name="Graham J."/>
            <person name="Grandbois E."/>
            <person name="Grewal S."/>
            <person name="Gyaltsen K."/>
            <person name="Hafez N."/>
            <person name="Hagos B."/>
            <person name="Hall J."/>
            <person name="Henson C."/>
            <person name="Hollinger A."/>
            <person name="Honan T."/>
            <person name="Huard M.D."/>
            <person name="Hughes L."/>
            <person name="Hurhula B."/>
            <person name="Husby M.E."/>
            <person name="Kamat A."/>
            <person name="Kanga B."/>
            <person name="Kashin S."/>
            <person name="Khazanovich D."/>
            <person name="Kisner P."/>
            <person name="Lance K."/>
            <person name="Lara M."/>
            <person name="Lee W."/>
            <person name="Lennon N."/>
            <person name="Letendre F."/>
            <person name="LeVine R."/>
            <person name="Lipovsky A."/>
            <person name="Liu X."/>
            <person name="Liu J."/>
            <person name="Liu S."/>
            <person name="Lokyitsang T."/>
            <person name="Lokyitsang Y."/>
            <person name="Lubonja R."/>
            <person name="Lui A."/>
            <person name="MacDonald P."/>
            <person name="Magnisalis V."/>
            <person name="Maru K."/>
            <person name="Matthews C."/>
            <person name="McCusker W."/>
            <person name="McDonough S."/>
            <person name="Mehta T."/>
            <person name="Meldrim J."/>
            <person name="Meneus L."/>
            <person name="Mihai O."/>
            <person name="Mihalev A."/>
            <person name="Mihova T."/>
            <person name="Mittelman R."/>
            <person name="Mlenga V."/>
            <person name="Montmayeur A."/>
            <person name="Mulrain L."/>
            <person name="Navidi A."/>
            <person name="Naylor J."/>
            <person name="Negash T."/>
            <person name="Nguyen T."/>
            <person name="Nguyen N."/>
            <person name="Nicol R."/>
            <person name="Norbu C."/>
            <person name="Norbu N."/>
            <person name="Novod N."/>
            <person name="O'Neill B."/>
            <person name="Osman S."/>
            <person name="Markiewicz E."/>
            <person name="Oyono O.L."/>
            <person name="Patti C."/>
            <person name="Phunkhang P."/>
            <person name="Pierre F."/>
            <person name="Priest M."/>
            <person name="Raghuraman S."/>
            <person name="Rege F."/>
            <person name="Reyes R."/>
            <person name="Rise C."/>
            <person name="Rogov P."/>
            <person name="Ross K."/>
            <person name="Ryan E."/>
            <person name="Settipalli S."/>
            <person name="Shea T."/>
            <person name="Sherpa N."/>
            <person name="Shi L."/>
            <person name="Shih D."/>
            <person name="Sparrow T."/>
            <person name="Spaulding J."/>
            <person name="Stalker J."/>
            <person name="Stange-Thomann N."/>
            <person name="Stavropoulos S."/>
            <person name="Stone C."/>
            <person name="Strader C."/>
            <person name="Tesfaye S."/>
            <person name="Thomson T."/>
            <person name="Thoulutsang Y."/>
            <person name="Thoulutsang D."/>
            <person name="Topham K."/>
            <person name="Topping I."/>
            <person name="Tsamla T."/>
            <person name="Vassiliev H."/>
            <person name="Vo A."/>
            <person name="Wangchuk T."/>
            <person name="Wangdi T."/>
            <person name="Weiand M."/>
            <person name="Wilkinson J."/>
            <person name="Wilson A."/>
            <person name="Yadav S."/>
            <person name="Young G."/>
            <person name="Yu Q."/>
            <person name="Zembek L."/>
            <person name="Zhong D."/>
            <person name="Zimmer A."/>
            <person name="Zwirko Z."/>
            <person name="Jaffe D.B."/>
            <person name="Alvarez P."/>
            <person name="Brockman W."/>
            <person name="Butler J."/>
            <person name="Chin C."/>
            <person name="Gnerre S."/>
            <person name="MacCallum I."/>
            <person name="Graves J.A."/>
            <person name="Ponting C.P."/>
            <person name="Breen M."/>
            <person name="Samollow P.B."/>
            <person name="Lander E.S."/>
            <person name="Lindblad-Toh K."/>
        </authorList>
    </citation>
    <scope>NUCLEOTIDE SEQUENCE [LARGE SCALE GENOMIC DNA]</scope>
</reference>
<dbReference type="Bgee" id="ENSMODG00000007930">
    <property type="expression patterns" value="Expressed in hindlimb bud and 18 other cell types or tissues"/>
</dbReference>
<organism evidence="15 16">
    <name type="scientific">Monodelphis domestica</name>
    <name type="common">Gray short-tailed opossum</name>
    <dbReference type="NCBI Taxonomy" id="13616"/>
    <lineage>
        <taxon>Eukaryota</taxon>
        <taxon>Metazoa</taxon>
        <taxon>Chordata</taxon>
        <taxon>Craniata</taxon>
        <taxon>Vertebrata</taxon>
        <taxon>Euteleostomi</taxon>
        <taxon>Mammalia</taxon>
        <taxon>Metatheria</taxon>
        <taxon>Didelphimorphia</taxon>
        <taxon>Didelphidae</taxon>
        <taxon>Monodelphis</taxon>
    </lineage>
</organism>
<evidence type="ECO:0000313" key="15">
    <source>
        <dbReference type="Ensembl" id="ENSMODP00000009870.2"/>
    </source>
</evidence>
<dbReference type="GO" id="GO:0017124">
    <property type="term" value="F:SH3 domain binding"/>
    <property type="evidence" value="ECO:0007669"/>
    <property type="project" value="UniProtKB-KW"/>
</dbReference>
<dbReference type="GO" id="GO:0005634">
    <property type="term" value="C:nucleus"/>
    <property type="evidence" value="ECO:0000318"/>
    <property type="project" value="GO_Central"/>
</dbReference>
<keyword evidence="5" id="KW-0132">Cell division</keyword>
<keyword evidence="16" id="KW-1185">Reference proteome</keyword>
<keyword evidence="7" id="KW-0498">Mitosis</keyword>
<dbReference type="Proteomes" id="UP000002280">
    <property type="component" value="Chromosome 1"/>
</dbReference>
<dbReference type="HOGENOM" id="CLU_1363209_0_0_1"/>
<dbReference type="GO" id="GO:0007064">
    <property type="term" value="P:mitotic sister chromatid cohesion"/>
    <property type="evidence" value="ECO:0007669"/>
    <property type="project" value="Ensembl"/>
</dbReference>
<evidence type="ECO:0000256" key="7">
    <source>
        <dbReference type="ARBA" id="ARBA00022776"/>
    </source>
</evidence>
<evidence type="ECO:0000256" key="13">
    <source>
        <dbReference type="ARBA" id="ARBA00039185"/>
    </source>
</evidence>
<evidence type="ECO:0000256" key="8">
    <source>
        <dbReference type="ARBA" id="ARBA00022829"/>
    </source>
</evidence>
<dbReference type="GO" id="GO:0004869">
    <property type="term" value="F:cysteine-type endopeptidase inhibitor activity"/>
    <property type="evidence" value="ECO:0007669"/>
    <property type="project" value="Ensembl"/>
</dbReference>
<keyword evidence="11" id="KW-0539">Nucleus</keyword>
<evidence type="ECO:0000256" key="12">
    <source>
        <dbReference type="ARBA" id="ARBA00023306"/>
    </source>
</evidence>
<evidence type="ECO:0000256" key="5">
    <source>
        <dbReference type="ARBA" id="ARBA00022618"/>
    </source>
</evidence>
<dbReference type="OMA" id="PPVCYDF"/>
<evidence type="ECO:0000256" key="6">
    <source>
        <dbReference type="ARBA" id="ARBA00022737"/>
    </source>
</evidence>
<reference evidence="15" key="3">
    <citation type="submission" date="2025-09" db="UniProtKB">
        <authorList>
            <consortium name="Ensembl"/>
        </authorList>
    </citation>
    <scope>IDENTIFICATION</scope>
</reference>
<comment type="similarity">
    <text evidence="3">Belongs to the securin family.</text>
</comment>
<evidence type="ECO:0000256" key="10">
    <source>
        <dbReference type="ARBA" id="ARBA00023036"/>
    </source>
</evidence>
<evidence type="ECO:0000256" key="9">
    <source>
        <dbReference type="ARBA" id="ARBA00022843"/>
    </source>
</evidence>
<keyword evidence="10" id="KW-0729">SH3-binding</keyword>
<feature type="compositionally biased region" description="Basic and acidic residues" evidence="14">
    <location>
        <begin position="85"/>
        <end position="100"/>
    </location>
</feature>
<evidence type="ECO:0000256" key="1">
    <source>
        <dbReference type="ARBA" id="ARBA00004123"/>
    </source>
</evidence>
<keyword evidence="4" id="KW-0963">Cytoplasm</keyword>
<keyword evidence="9" id="KW-0832">Ubl conjugation</keyword>